<dbReference type="InterPro" id="IPR050188">
    <property type="entry name" value="RluA_PseudoU_synthase"/>
</dbReference>
<evidence type="ECO:0000313" key="7">
    <source>
        <dbReference type="EMBL" id="MBK6087707.1"/>
    </source>
</evidence>
<name>A0A934TYH5_9FIRM</name>
<evidence type="ECO:0000256" key="4">
    <source>
        <dbReference type="ARBA" id="ARBA00031870"/>
    </source>
</evidence>
<dbReference type="PANTHER" id="PTHR21600:SF83">
    <property type="entry name" value="PSEUDOURIDYLATE SYNTHASE RPUSD4, MITOCHONDRIAL"/>
    <property type="match status" value="1"/>
</dbReference>
<protein>
    <recommendedName>
        <fullName evidence="4">RNA pseudouridylate synthase</fullName>
    </recommendedName>
    <alternativeName>
        <fullName evidence="5">RNA-uridine isomerase</fullName>
    </alternativeName>
</protein>
<evidence type="ECO:0000259" key="6">
    <source>
        <dbReference type="Pfam" id="PF00849"/>
    </source>
</evidence>
<evidence type="ECO:0000256" key="1">
    <source>
        <dbReference type="ARBA" id="ARBA00000073"/>
    </source>
</evidence>
<sequence length="236" mass="27066">MEIRNEELGINHTSQVEGQKEPTVLFRDESLLVAYKPYGVLSEFDAHKPNMPSLLKDEAGCDPVYPVHRLDRTTQGVMVYALSEDAARRLSAMIQQGQLEKTYLAVVEGVPEGSQGEYTDLLYFDRRKNKSYVVKRERKGVKQALLQYEVLQTIEHEGKKISLLRIRLMTGRTHQIRVQFASRKTPLVGDRRYGSHIPADHIQLCSARLSFTHPFTGEELSFSYDPTDGYFNRFNL</sequence>
<gene>
    <name evidence="7" type="ORF">JKK62_03405</name>
</gene>
<reference evidence="7" key="1">
    <citation type="submission" date="2021-01" db="EMBL/GenBank/DDBJ databases">
        <title>Genome public.</title>
        <authorList>
            <person name="Liu C."/>
            <person name="Sun Q."/>
        </authorList>
    </citation>
    <scope>NUCLEOTIDE SEQUENCE</scope>
    <source>
        <strain evidence="7">M6</strain>
    </source>
</reference>
<feature type="domain" description="Pseudouridine synthase RsuA/RluA-like" evidence="6">
    <location>
        <begin position="31"/>
        <end position="182"/>
    </location>
</feature>
<dbReference type="AlphaFoldDB" id="A0A934TYH5"/>
<dbReference type="InterPro" id="IPR020103">
    <property type="entry name" value="PsdUridine_synth_cat_dom_sf"/>
</dbReference>
<dbReference type="Gene3D" id="3.30.2350.10">
    <property type="entry name" value="Pseudouridine synthase"/>
    <property type="match status" value="1"/>
</dbReference>
<comment type="caution">
    <text evidence="7">The sequence shown here is derived from an EMBL/GenBank/DDBJ whole genome shotgun (WGS) entry which is preliminary data.</text>
</comment>
<accession>A0A934TYH5</accession>
<proteinExistence type="inferred from homology"/>
<evidence type="ECO:0000256" key="3">
    <source>
        <dbReference type="ARBA" id="ARBA00023235"/>
    </source>
</evidence>
<dbReference type="GO" id="GO:0001522">
    <property type="term" value="P:pseudouridine synthesis"/>
    <property type="evidence" value="ECO:0007669"/>
    <property type="project" value="InterPro"/>
</dbReference>
<organism evidence="7 8">
    <name type="scientific">Ruminococcus difficilis</name>
    <dbReference type="NCBI Taxonomy" id="2763069"/>
    <lineage>
        <taxon>Bacteria</taxon>
        <taxon>Bacillati</taxon>
        <taxon>Bacillota</taxon>
        <taxon>Clostridia</taxon>
        <taxon>Eubacteriales</taxon>
        <taxon>Oscillospiraceae</taxon>
        <taxon>Ruminococcus</taxon>
    </lineage>
</organism>
<comment type="catalytic activity">
    <reaction evidence="1">
        <text>a uridine in RNA = a pseudouridine in RNA</text>
        <dbReference type="Rhea" id="RHEA:48348"/>
        <dbReference type="Rhea" id="RHEA-COMP:12068"/>
        <dbReference type="Rhea" id="RHEA-COMP:12069"/>
        <dbReference type="ChEBI" id="CHEBI:65314"/>
        <dbReference type="ChEBI" id="CHEBI:65315"/>
    </reaction>
</comment>
<dbReference type="GO" id="GO:0003723">
    <property type="term" value="F:RNA binding"/>
    <property type="evidence" value="ECO:0007669"/>
    <property type="project" value="InterPro"/>
</dbReference>
<evidence type="ECO:0000313" key="8">
    <source>
        <dbReference type="Proteomes" id="UP000633365"/>
    </source>
</evidence>
<dbReference type="PANTHER" id="PTHR21600">
    <property type="entry name" value="MITOCHONDRIAL RNA PSEUDOURIDINE SYNTHASE"/>
    <property type="match status" value="1"/>
</dbReference>
<keyword evidence="3" id="KW-0413">Isomerase</keyword>
<comment type="similarity">
    <text evidence="2">Belongs to the pseudouridine synthase RluA family.</text>
</comment>
<evidence type="ECO:0000256" key="2">
    <source>
        <dbReference type="ARBA" id="ARBA00010876"/>
    </source>
</evidence>
<dbReference type="InterPro" id="IPR006145">
    <property type="entry name" value="PsdUridine_synth_RsuA/RluA"/>
</dbReference>
<dbReference type="GO" id="GO:0009982">
    <property type="term" value="F:pseudouridine synthase activity"/>
    <property type="evidence" value="ECO:0007669"/>
    <property type="project" value="InterPro"/>
</dbReference>
<dbReference type="GO" id="GO:0140098">
    <property type="term" value="F:catalytic activity, acting on RNA"/>
    <property type="evidence" value="ECO:0007669"/>
    <property type="project" value="UniProtKB-ARBA"/>
</dbReference>
<dbReference type="RefSeq" id="WP_201427004.1">
    <property type="nucleotide sequence ID" value="NZ_JAEQMG010000040.1"/>
</dbReference>
<evidence type="ECO:0000256" key="5">
    <source>
        <dbReference type="ARBA" id="ARBA00033164"/>
    </source>
</evidence>
<dbReference type="CDD" id="cd02869">
    <property type="entry name" value="PseudoU_synth_RluA_like"/>
    <property type="match status" value="1"/>
</dbReference>
<dbReference type="Pfam" id="PF00849">
    <property type="entry name" value="PseudoU_synth_2"/>
    <property type="match status" value="1"/>
</dbReference>
<dbReference type="SUPFAM" id="SSF55120">
    <property type="entry name" value="Pseudouridine synthase"/>
    <property type="match status" value="1"/>
</dbReference>
<dbReference type="EMBL" id="JAEQMG010000040">
    <property type="protein sequence ID" value="MBK6087707.1"/>
    <property type="molecule type" value="Genomic_DNA"/>
</dbReference>
<dbReference type="Proteomes" id="UP000633365">
    <property type="component" value="Unassembled WGS sequence"/>
</dbReference>
<keyword evidence="8" id="KW-1185">Reference proteome</keyword>
<dbReference type="GO" id="GO:0006396">
    <property type="term" value="P:RNA processing"/>
    <property type="evidence" value="ECO:0007669"/>
    <property type="project" value="UniProtKB-ARBA"/>
</dbReference>